<sequence length="383" mass="42769">MSSTLNNIEFLSPRLVGERFSGHAIPLEVLRDLAVLEEMLVETAKWGYMQEHPDRKRIPRGFTNGVSLKLTGIEEGSAIPKIALFFTLAGSSLNLFPSDNAHYFHRAKNSIVNAVNAAEQNRDVKEYLPENLLCYFDRIGRSLRDGESLELNPADRAQPARLNKTTRRKLLLASSNVMELTEEITLRGSIPAADQAKMTFDLHIISGPTVSGPISPQHCDIVKDAFMRYGHGGIVMLQGIGRFNRNNRLQSIDSVEHISLLDSNDVLVQLDELRSLENGWLDGEGVAPGKEGLDWLVGYFETYYSDELPVPCIYPTPEGGVQIEWGLNGYEITLAVNIDTHQGDFHALNMSNDDEIIKSLDFNKLDDCVLLNQELKTLSEDEV</sequence>
<dbReference type="OrthoDB" id="8456019at2"/>
<proteinExistence type="predicted"/>
<name>A1BFZ8_CHLPD</name>
<accession>A1BFZ8</accession>
<reference evidence="1 2" key="1">
    <citation type="submission" date="2006-12" db="EMBL/GenBank/DDBJ databases">
        <title>Complete sequence of Chlorobium phaeobacteroides DSM 266.</title>
        <authorList>
            <consortium name="US DOE Joint Genome Institute"/>
            <person name="Copeland A."/>
            <person name="Lucas S."/>
            <person name="Lapidus A."/>
            <person name="Barry K."/>
            <person name="Detter J.C."/>
            <person name="Glavina del Rio T."/>
            <person name="Hammon N."/>
            <person name="Israni S."/>
            <person name="Pitluck S."/>
            <person name="Goltsman E."/>
            <person name="Schmutz J."/>
            <person name="Larimer F."/>
            <person name="Land M."/>
            <person name="Hauser L."/>
            <person name="Mikhailova N."/>
            <person name="Li T."/>
            <person name="Overmann J."/>
            <person name="Bryant D.A."/>
            <person name="Richardson P."/>
        </authorList>
    </citation>
    <scope>NUCLEOTIDE SEQUENCE [LARGE SCALE GENOMIC DNA]</scope>
    <source>
        <strain evidence="1 2">DSM 266</strain>
    </source>
</reference>
<dbReference type="AlphaFoldDB" id="A1BFZ8"/>
<gene>
    <name evidence="1" type="ordered locus">Cpha266_1292</name>
</gene>
<keyword evidence="2" id="KW-1185">Reference proteome</keyword>
<organism evidence="1 2">
    <name type="scientific">Chlorobium phaeobacteroides (strain DSM 266 / SMG 266 / 2430)</name>
    <dbReference type="NCBI Taxonomy" id="290317"/>
    <lineage>
        <taxon>Bacteria</taxon>
        <taxon>Pseudomonadati</taxon>
        <taxon>Chlorobiota</taxon>
        <taxon>Chlorobiia</taxon>
        <taxon>Chlorobiales</taxon>
        <taxon>Chlorobiaceae</taxon>
        <taxon>Chlorobium/Pelodictyon group</taxon>
        <taxon>Chlorobium</taxon>
    </lineage>
</organism>
<dbReference type="HOGENOM" id="CLU_741597_0_0_10"/>
<dbReference type="KEGG" id="cph:Cpha266_1292"/>
<dbReference type="eggNOG" id="COG1595">
    <property type="taxonomic scope" value="Bacteria"/>
</dbReference>
<evidence type="ECO:0000313" key="2">
    <source>
        <dbReference type="Proteomes" id="UP000008701"/>
    </source>
</evidence>
<dbReference type="Proteomes" id="UP000008701">
    <property type="component" value="Chromosome"/>
</dbReference>
<dbReference type="EMBL" id="CP000492">
    <property type="protein sequence ID" value="ABL65325.1"/>
    <property type="molecule type" value="Genomic_DNA"/>
</dbReference>
<dbReference type="STRING" id="290317.Cpha266_1292"/>
<protein>
    <submittedName>
        <fullName evidence="1">Uncharacterized protein</fullName>
    </submittedName>
</protein>
<evidence type="ECO:0000313" key="1">
    <source>
        <dbReference type="EMBL" id="ABL65325.1"/>
    </source>
</evidence>